<proteinExistence type="predicted"/>
<dbReference type="Proteomes" id="UP001054837">
    <property type="component" value="Unassembled WGS sequence"/>
</dbReference>
<gene>
    <name evidence="2" type="ORF">CDAR_200551</name>
</gene>
<sequence length="131" mass="14948">MHHLTHEMQKSWDGRFSKITAKYFNAISDEKQEKPNSELSIGRVQIRNFRIVLSDSFEEEEQQQKRGKGEFSCSAGDDSAKNKSSPPRMKIGEYLARINAPRPREAIRIPSVGLSGWVKMGCNCPEITRVH</sequence>
<accession>A0AAV4TXQ9</accession>
<evidence type="ECO:0000313" key="3">
    <source>
        <dbReference type="Proteomes" id="UP001054837"/>
    </source>
</evidence>
<reference evidence="2 3" key="1">
    <citation type="submission" date="2021-06" db="EMBL/GenBank/DDBJ databases">
        <title>Caerostris darwini draft genome.</title>
        <authorList>
            <person name="Kono N."/>
            <person name="Arakawa K."/>
        </authorList>
    </citation>
    <scope>NUCLEOTIDE SEQUENCE [LARGE SCALE GENOMIC DNA]</scope>
</reference>
<dbReference type="EMBL" id="BPLQ01010291">
    <property type="protein sequence ID" value="GIY49790.1"/>
    <property type="molecule type" value="Genomic_DNA"/>
</dbReference>
<comment type="caution">
    <text evidence="2">The sequence shown here is derived from an EMBL/GenBank/DDBJ whole genome shotgun (WGS) entry which is preliminary data.</text>
</comment>
<dbReference type="AlphaFoldDB" id="A0AAV4TXQ9"/>
<protein>
    <submittedName>
        <fullName evidence="2">Uncharacterized protein</fullName>
    </submittedName>
</protein>
<keyword evidence="3" id="KW-1185">Reference proteome</keyword>
<feature type="region of interest" description="Disordered" evidence="1">
    <location>
        <begin position="57"/>
        <end position="89"/>
    </location>
</feature>
<name>A0AAV4TXQ9_9ARAC</name>
<evidence type="ECO:0000313" key="2">
    <source>
        <dbReference type="EMBL" id="GIY49790.1"/>
    </source>
</evidence>
<organism evidence="2 3">
    <name type="scientific">Caerostris darwini</name>
    <dbReference type="NCBI Taxonomy" id="1538125"/>
    <lineage>
        <taxon>Eukaryota</taxon>
        <taxon>Metazoa</taxon>
        <taxon>Ecdysozoa</taxon>
        <taxon>Arthropoda</taxon>
        <taxon>Chelicerata</taxon>
        <taxon>Arachnida</taxon>
        <taxon>Araneae</taxon>
        <taxon>Araneomorphae</taxon>
        <taxon>Entelegynae</taxon>
        <taxon>Araneoidea</taxon>
        <taxon>Araneidae</taxon>
        <taxon>Caerostris</taxon>
    </lineage>
</organism>
<evidence type="ECO:0000256" key="1">
    <source>
        <dbReference type="SAM" id="MobiDB-lite"/>
    </source>
</evidence>